<name>A0A0A8Z930_ARUDO</name>
<protein>
    <submittedName>
        <fullName evidence="1">Uncharacterized protein</fullName>
    </submittedName>
</protein>
<evidence type="ECO:0000313" key="1">
    <source>
        <dbReference type="EMBL" id="JAD35321.1"/>
    </source>
</evidence>
<sequence length="29" mass="3258">MRTFFGDSGDSIVSLFPCMTDSCLQNQQE</sequence>
<proteinExistence type="predicted"/>
<dbReference type="EMBL" id="GBRH01262574">
    <property type="protein sequence ID" value="JAD35321.1"/>
    <property type="molecule type" value="Transcribed_RNA"/>
</dbReference>
<organism evidence="1">
    <name type="scientific">Arundo donax</name>
    <name type="common">Giant reed</name>
    <name type="synonym">Donax arundinaceus</name>
    <dbReference type="NCBI Taxonomy" id="35708"/>
    <lineage>
        <taxon>Eukaryota</taxon>
        <taxon>Viridiplantae</taxon>
        <taxon>Streptophyta</taxon>
        <taxon>Embryophyta</taxon>
        <taxon>Tracheophyta</taxon>
        <taxon>Spermatophyta</taxon>
        <taxon>Magnoliopsida</taxon>
        <taxon>Liliopsida</taxon>
        <taxon>Poales</taxon>
        <taxon>Poaceae</taxon>
        <taxon>PACMAD clade</taxon>
        <taxon>Arundinoideae</taxon>
        <taxon>Arundineae</taxon>
        <taxon>Arundo</taxon>
    </lineage>
</organism>
<dbReference type="AlphaFoldDB" id="A0A0A8Z930"/>
<reference evidence="1" key="1">
    <citation type="submission" date="2014-09" db="EMBL/GenBank/DDBJ databases">
        <authorList>
            <person name="Magalhaes I.L.F."/>
            <person name="Oliveira U."/>
            <person name="Santos F.R."/>
            <person name="Vidigal T.H.D.A."/>
            <person name="Brescovit A.D."/>
            <person name="Santos A.J."/>
        </authorList>
    </citation>
    <scope>NUCLEOTIDE SEQUENCE</scope>
    <source>
        <tissue evidence="1">Shoot tissue taken approximately 20 cm above the soil surface</tissue>
    </source>
</reference>
<reference evidence="1" key="2">
    <citation type="journal article" date="2015" name="Data Brief">
        <title>Shoot transcriptome of the giant reed, Arundo donax.</title>
        <authorList>
            <person name="Barrero R.A."/>
            <person name="Guerrero F.D."/>
            <person name="Moolhuijzen P."/>
            <person name="Goolsby J.A."/>
            <person name="Tidwell J."/>
            <person name="Bellgard S.E."/>
            <person name="Bellgard M.I."/>
        </authorList>
    </citation>
    <scope>NUCLEOTIDE SEQUENCE</scope>
    <source>
        <tissue evidence="1">Shoot tissue taken approximately 20 cm above the soil surface</tissue>
    </source>
</reference>
<accession>A0A0A8Z930</accession>